<organism evidence="1 2">
    <name type="scientific">Rhizobium gallicum</name>
    <dbReference type="NCBI Taxonomy" id="56730"/>
    <lineage>
        <taxon>Bacteria</taxon>
        <taxon>Pseudomonadati</taxon>
        <taxon>Pseudomonadota</taxon>
        <taxon>Alphaproteobacteria</taxon>
        <taxon>Hyphomicrobiales</taxon>
        <taxon>Rhizobiaceae</taxon>
        <taxon>Rhizobium/Agrobacterium group</taxon>
        <taxon>Rhizobium</taxon>
    </lineage>
</organism>
<proteinExistence type="predicted"/>
<name>A0A1L5NKX5_9HYPH</name>
<evidence type="ECO:0000313" key="2">
    <source>
        <dbReference type="Proteomes" id="UP000184749"/>
    </source>
</evidence>
<dbReference type="EMBL" id="CP017101">
    <property type="protein sequence ID" value="APO68565.1"/>
    <property type="molecule type" value="Genomic_DNA"/>
</dbReference>
<evidence type="ECO:0000313" key="1">
    <source>
        <dbReference type="EMBL" id="APO68565.1"/>
    </source>
</evidence>
<protein>
    <submittedName>
        <fullName evidence="1">Uncharacterized protein</fullName>
    </submittedName>
</protein>
<gene>
    <name evidence="1" type="ORF">IE4872_CH02963</name>
</gene>
<dbReference type="PROSITE" id="PS51257">
    <property type="entry name" value="PROKAR_LIPOPROTEIN"/>
    <property type="match status" value="1"/>
</dbReference>
<accession>A0A1L5NKX5</accession>
<sequence>MRVAADADAKHSNGIKRSFSSGVWLIACCPPAPSIAAPILALFAVPAGRIYYPEQTHTPGRTRRLFEPFFR</sequence>
<dbReference type="AlphaFoldDB" id="A0A1L5NKX5"/>
<reference evidence="1 2" key="1">
    <citation type="submission" date="2016-09" db="EMBL/GenBank/DDBJ databases">
        <title>The complete genome sequences of Rhizobium gallicum, symbiovars gallicum and phaseoli, symbionts associated to common bean (Phaseolus vulgaris).</title>
        <authorList>
            <person name="Bustos P."/>
            <person name="Santamaria R.I."/>
            <person name="Perez-Carrascal O.M."/>
            <person name="Juarez S."/>
            <person name="Lozano L."/>
            <person name="Martinez-Flores I."/>
            <person name="Martinez-Romero E."/>
            <person name="Cevallos M."/>
            <person name="Romero D."/>
            <person name="Davila G."/>
            <person name="Gonzalez V."/>
        </authorList>
    </citation>
    <scope>NUCLEOTIDE SEQUENCE [LARGE SCALE GENOMIC DNA]</scope>
    <source>
        <strain evidence="1 2">IE4872</strain>
    </source>
</reference>
<dbReference type="Proteomes" id="UP000184749">
    <property type="component" value="Chromosome"/>
</dbReference>